<evidence type="ECO:0000259" key="7">
    <source>
        <dbReference type="Pfam" id="PF14698"/>
    </source>
</evidence>
<sequence length="507" mass="54310">MSTPATSIPAFSPKSWDSGRLKRPVCAAAQEILFDRHLRPSAEPVAAELQLISQVDRAHLVMLVEQGIAAPEAAQRLLEGIERLRRAHFGPLIDAPAPRGRYLAYESYLIDSLGPDVGGILHSGRSRNDLNAAVIRLRLREPYDRLLAECDLLGRRLLSDGRRYASVTMPAYTHHQPAVPITYGHYLVGVAAALARDMADLWHAGEEIEQNPLGAGAVGGTSLPIDPRRTTRLLGFAEPLANSVHAVASRDVVLRLTSAAAVLGVLLCRVAHDVQHWSSVESGLLHLADDVVGSSSMMPQKRNPFLLEHVQGRATVALGAFTAAVSAMCTSRFTNAIAVGTEAVAHIWSTLEAATDAVVLLRLVLEGAEPDAARMRQSAVEGQTVATHLAERLVSAGMPFRSAHHRVGAIAAEALETGRPLEDVARQRLPQYGPAVWSGLDPDSVAATANYGGGPGPGALDVALPDVSARLTDLRRRAARRRRRWAGAAAELDAAVHDILTTHQRTA</sequence>
<dbReference type="RefSeq" id="WP_132517176.1">
    <property type="nucleotide sequence ID" value="NZ_SMKP01000197.1"/>
</dbReference>
<dbReference type="Pfam" id="PF14698">
    <property type="entry name" value="ASL_C2"/>
    <property type="match status" value="1"/>
</dbReference>
<dbReference type="InterPro" id="IPR009049">
    <property type="entry name" value="Argininosuccinate_lyase"/>
</dbReference>
<dbReference type="Proteomes" id="UP000294543">
    <property type="component" value="Unassembled WGS sequence"/>
</dbReference>
<evidence type="ECO:0000256" key="3">
    <source>
        <dbReference type="ARBA" id="ARBA00022571"/>
    </source>
</evidence>
<evidence type="ECO:0000256" key="2">
    <source>
        <dbReference type="ARBA" id="ARBA00012338"/>
    </source>
</evidence>
<gene>
    <name evidence="8" type="ORF">E1294_43375</name>
</gene>
<dbReference type="OrthoDB" id="4899737at2"/>
<dbReference type="InterPro" id="IPR022761">
    <property type="entry name" value="Fumarate_lyase_N"/>
</dbReference>
<dbReference type="PANTHER" id="PTHR43814:SF1">
    <property type="entry name" value="ARGININOSUCCINATE LYASE"/>
    <property type="match status" value="1"/>
</dbReference>
<dbReference type="PANTHER" id="PTHR43814">
    <property type="entry name" value="ARGININOSUCCINATE LYASE"/>
    <property type="match status" value="1"/>
</dbReference>
<evidence type="ECO:0000259" key="6">
    <source>
        <dbReference type="Pfam" id="PF00206"/>
    </source>
</evidence>
<dbReference type="EMBL" id="SMKP01000197">
    <property type="protein sequence ID" value="TDD12643.1"/>
    <property type="molecule type" value="Genomic_DNA"/>
</dbReference>
<keyword evidence="4" id="KW-0028">Amino-acid biosynthesis</keyword>
<dbReference type="Gene3D" id="1.20.200.10">
    <property type="entry name" value="Fumarase/aspartase (Central domain)"/>
    <property type="match status" value="1"/>
</dbReference>
<name>A0A4R4W918_9ACTN</name>
<dbReference type="InterPro" id="IPR008948">
    <property type="entry name" value="L-Aspartase-like"/>
</dbReference>
<evidence type="ECO:0000313" key="9">
    <source>
        <dbReference type="Proteomes" id="UP000294543"/>
    </source>
</evidence>
<comment type="caution">
    <text evidence="8">The sequence shown here is derived from an EMBL/GenBank/DDBJ whole genome shotgun (WGS) entry which is preliminary data.</text>
</comment>
<dbReference type="Pfam" id="PF00206">
    <property type="entry name" value="Lyase_1"/>
    <property type="match status" value="1"/>
</dbReference>
<dbReference type="CDD" id="cd01359">
    <property type="entry name" value="Argininosuccinate_lyase"/>
    <property type="match status" value="1"/>
</dbReference>
<protein>
    <recommendedName>
        <fullName evidence="2">argininosuccinate lyase</fullName>
        <ecNumber evidence="2">4.3.2.1</ecNumber>
    </recommendedName>
</protein>
<dbReference type="SUPFAM" id="SSF48557">
    <property type="entry name" value="L-aspartase-like"/>
    <property type="match status" value="1"/>
</dbReference>
<dbReference type="GO" id="GO:0042450">
    <property type="term" value="P:L-arginine biosynthetic process via ornithine"/>
    <property type="evidence" value="ECO:0007669"/>
    <property type="project" value="InterPro"/>
</dbReference>
<dbReference type="InterPro" id="IPR029419">
    <property type="entry name" value="Arg_succ_lyase_C"/>
</dbReference>
<dbReference type="InterPro" id="IPR000362">
    <property type="entry name" value="Fumarate_lyase_fam"/>
</dbReference>
<keyword evidence="3" id="KW-0055">Arginine biosynthesis</keyword>
<dbReference type="Gene3D" id="1.10.40.30">
    <property type="entry name" value="Fumarase/aspartase (C-terminal domain)"/>
    <property type="match status" value="1"/>
</dbReference>
<evidence type="ECO:0000256" key="1">
    <source>
        <dbReference type="ARBA" id="ARBA00004941"/>
    </source>
</evidence>
<dbReference type="AlphaFoldDB" id="A0A4R4W918"/>
<dbReference type="InterPro" id="IPR024083">
    <property type="entry name" value="Fumarase/histidase_N"/>
</dbReference>
<dbReference type="UniPathway" id="UPA00068">
    <property type="reaction ID" value="UER00114"/>
</dbReference>
<dbReference type="GO" id="GO:0004056">
    <property type="term" value="F:argininosuccinate lyase activity"/>
    <property type="evidence" value="ECO:0007669"/>
    <property type="project" value="UniProtKB-EC"/>
</dbReference>
<dbReference type="Gene3D" id="1.10.275.10">
    <property type="entry name" value="Fumarase/aspartase (N-terminal domain)"/>
    <property type="match status" value="1"/>
</dbReference>
<keyword evidence="5 8" id="KW-0456">Lyase</keyword>
<accession>A0A4R4W918</accession>
<reference evidence="8 9" key="1">
    <citation type="submission" date="2019-03" db="EMBL/GenBank/DDBJ databases">
        <title>Draft genome sequences of novel Actinobacteria.</title>
        <authorList>
            <person name="Sahin N."/>
            <person name="Ay H."/>
            <person name="Saygin H."/>
        </authorList>
    </citation>
    <scope>NUCLEOTIDE SEQUENCE [LARGE SCALE GENOMIC DNA]</scope>
    <source>
        <strain evidence="8 9">KC712</strain>
    </source>
</reference>
<evidence type="ECO:0000256" key="5">
    <source>
        <dbReference type="ARBA" id="ARBA00023239"/>
    </source>
</evidence>
<feature type="domain" description="Fumarate lyase N-terminal" evidence="6">
    <location>
        <begin position="115"/>
        <end position="319"/>
    </location>
</feature>
<dbReference type="EC" id="4.3.2.1" evidence="2"/>
<dbReference type="PRINTS" id="PR00149">
    <property type="entry name" value="FUMRATELYASE"/>
</dbReference>
<comment type="pathway">
    <text evidence="1">Amino-acid biosynthesis; L-arginine biosynthesis; L-arginine from L-ornithine and carbamoyl phosphate: step 3/3.</text>
</comment>
<dbReference type="GO" id="GO:0005829">
    <property type="term" value="C:cytosol"/>
    <property type="evidence" value="ECO:0007669"/>
    <property type="project" value="TreeGrafter"/>
</dbReference>
<dbReference type="PRINTS" id="PR00145">
    <property type="entry name" value="ARGSUCLYASE"/>
</dbReference>
<keyword evidence="9" id="KW-1185">Reference proteome</keyword>
<organism evidence="8 9">
    <name type="scientific">Nonomuraea diastatica</name>
    <dbReference type="NCBI Taxonomy" id="1848329"/>
    <lineage>
        <taxon>Bacteria</taxon>
        <taxon>Bacillati</taxon>
        <taxon>Actinomycetota</taxon>
        <taxon>Actinomycetes</taxon>
        <taxon>Streptosporangiales</taxon>
        <taxon>Streptosporangiaceae</taxon>
        <taxon>Nonomuraea</taxon>
    </lineage>
</organism>
<evidence type="ECO:0000256" key="4">
    <source>
        <dbReference type="ARBA" id="ARBA00022605"/>
    </source>
</evidence>
<proteinExistence type="predicted"/>
<evidence type="ECO:0000313" key="8">
    <source>
        <dbReference type="EMBL" id="TDD12643.1"/>
    </source>
</evidence>
<feature type="domain" description="Argininosuccinate lyase C-terminal" evidence="7">
    <location>
        <begin position="385"/>
        <end position="433"/>
    </location>
</feature>